<comment type="caution">
    <text evidence="1">The sequence shown here is derived from an EMBL/GenBank/DDBJ whole genome shotgun (WGS) entry which is preliminary data.</text>
</comment>
<reference evidence="1" key="1">
    <citation type="submission" date="2021-02" db="EMBL/GenBank/DDBJ databases">
        <authorList>
            <person name="Nowell W R."/>
        </authorList>
    </citation>
    <scope>NUCLEOTIDE SEQUENCE</scope>
</reference>
<evidence type="ECO:0000313" key="2">
    <source>
        <dbReference type="Proteomes" id="UP000663874"/>
    </source>
</evidence>
<evidence type="ECO:0000313" key="1">
    <source>
        <dbReference type="EMBL" id="CAF3830479.1"/>
    </source>
</evidence>
<protein>
    <submittedName>
        <fullName evidence="1">Uncharacterized protein</fullName>
    </submittedName>
</protein>
<accession>A0A819D6G9</accession>
<sequence>MYIRHSAELFYAAHILKVNRLDTLMIEIDRHLLQGKSDDTLHNVTIKYWSVHFENTDYFNLTQIYILILDAKVTNKLSQDDHVQWYESEKKIHQVRFKYNKLKMESFEHTTHKDISYDNNRINSNVDEQMKWQSTNLARDKQDNHQEDNVDISNNHDELKNLDQVLSTCHQYDQVFFFCLGLLPPMRPFLITDRYMTAAITGIQTMEILKILEEILIDINESSDSGVFIEIFKRILIVLFIGQYSLRFSDLDQGHQSYESFLLWEILYTHPIGLDLECREPIAQEESDEDEQVSLQNMAEVAPPSENMGETGRMDLNSVLVRPPMQLNDVIIPYLFRVLYIPNTFAIIKQFYQQLGTCFHQRDMTPSSYLNIYRARKEFNLMKSIQHRCKKGKYIVRIIDKNGILHTDRATDYEKKTEVYRQKIIAYIELESVPLWQVINKVVHLLNDLRSKKKTHSVLVT</sequence>
<name>A0A819D6G9_9BILA</name>
<gene>
    <name evidence="1" type="ORF">FNK824_LOCUS16722</name>
</gene>
<organism evidence="1 2">
    <name type="scientific">Rotaria sordida</name>
    <dbReference type="NCBI Taxonomy" id="392033"/>
    <lineage>
        <taxon>Eukaryota</taxon>
        <taxon>Metazoa</taxon>
        <taxon>Spiralia</taxon>
        <taxon>Gnathifera</taxon>
        <taxon>Rotifera</taxon>
        <taxon>Eurotatoria</taxon>
        <taxon>Bdelloidea</taxon>
        <taxon>Philodinida</taxon>
        <taxon>Philodinidae</taxon>
        <taxon>Rotaria</taxon>
    </lineage>
</organism>
<dbReference type="EMBL" id="CAJOBE010002566">
    <property type="protein sequence ID" value="CAF3830479.1"/>
    <property type="molecule type" value="Genomic_DNA"/>
</dbReference>
<proteinExistence type="predicted"/>
<dbReference type="AlphaFoldDB" id="A0A819D6G9"/>
<dbReference type="Proteomes" id="UP000663874">
    <property type="component" value="Unassembled WGS sequence"/>
</dbReference>